<keyword evidence="3" id="KW-0808">Transferase</keyword>
<organism evidence="3 4">
    <name type="scientific">Phaeospirillum tilakii</name>
    <dbReference type="NCBI Taxonomy" id="741673"/>
    <lineage>
        <taxon>Bacteria</taxon>
        <taxon>Pseudomonadati</taxon>
        <taxon>Pseudomonadota</taxon>
        <taxon>Alphaproteobacteria</taxon>
        <taxon>Rhodospirillales</taxon>
        <taxon>Rhodospirillaceae</taxon>
        <taxon>Phaeospirillum</taxon>
    </lineage>
</organism>
<keyword evidence="3" id="KW-0328">Glycosyltransferase</keyword>
<dbReference type="EC" id="2.4.-.-" evidence="3"/>
<keyword evidence="4" id="KW-1185">Reference proteome</keyword>
<keyword evidence="1" id="KW-0175">Coiled coil</keyword>
<dbReference type="Proteomes" id="UP001597296">
    <property type="component" value="Unassembled WGS sequence"/>
</dbReference>
<evidence type="ECO:0000256" key="1">
    <source>
        <dbReference type="SAM" id="Coils"/>
    </source>
</evidence>
<reference evidence="4" key="1">
    <citation type="journal article" date="2019" name="Int. J. Syst. Evol. Microbiol.">
        <title>The Global Catalogue of Microorganisms (GCM) 10K type strain sequencing project: providing services to taxonomists for standard genome sequencing and annotation.</title>
        <authorList>
            <consortium name="The Broad Institute Genomics Platform"/>
            <consortium name="The Broad Institute Genome Sequencing Center for Infectious Disease"/>
            <person name="Wu L."/>
            <person name="Ma J."/>
        </authorList>
    </citation>
    <scope>NUCLEOTIDE SEQUENCE [LARGE SCALE GENOMIC DNA]</scope>
    <source>
        <strain evidence="4">KCTC 15012</strain>
    </source>
</reference>
<evidence type="ECO:0000259" key="2">
    <source>
        <dbReference type="Pfam" id="PF00534"/>
    </source>
</evidence>
<dbReference type="SUPFAM" id="SSF52540">
    <property type="entry name" value="P-loop containing nucleoside triphosphate hydrolases"/>
    <property type="match status" value="1"/>
</dbReference>
<sequence length="1252" mass="135347">MTSLSPLSSTALRRAVLVLGMHRSGTSAVTQALHLLGLAVPDNLIPANPRENPTGFWESADIVAAHQDFLAAAGSDWDDPTPLPPALFQGPPARLCRERLERVLARDLARAPLFAIKDPRMCRLAPLWLDLLDQLGIAPVVVLPVRHPFDIAASLAERNHFARARALRLWLSHLVLAERYSRGLPRLLVDYADFVDDPRQGARRLHRFLGLPGEPAARRLDSIAAVIQPRHRHHQGGDGVESLPEPAAAAYRAARDAARGAPLDTEAMDQAGRFLDQAYGLFTETADPGALERRLGQQMAALTDLSAQLAARLVEGQEINRAGGFIDTIRLHPGGTIEIGGWAIDRRLGRAASAVALLINGAAVAVAPVDRERADIVLAGEDESDRFDRRPGFTLFLSAAKAGELSSCNARMIAFGAGGEPLGPLDWTPQADRSLAARFEALLSVERHEAGQRIAALAAERDRLAAAQAGLEAARAAAEDERAALLDRLDQQAGDLAASRARHAEDHALLTRLRADLATATAAHATLAASHAALDRRFAALLADRQAMLASTGWRLARLLQRAGRLLPLAGRLARRLGRQGGAARDARMVIDSGLFDPAAYLAANPDVEGDPLDHFLRRGGAEGRDPSPAFACAAHAAAHRLPAGINPLLHHLRACRDRLAASGCFDRAFYLRHYPDVARGRIDPVWHFLTRGWAEGRACAPGIDLAPIRRTLGPEANLLLRLDAFLDAVATFGDALRPPATFAADWYLAHNPDVGGAGTDPWRHYLRHGWREGRDPNPMFDTAWYLDRHPDVRAAGVNPLLHYLRHGAAEGRDPHPLFDTRFYAEANRGETDRAGALAHYLRVGRAEGRPTRPPRPPLAPPAARGPRLLLILHGLGGGTERHCRDMAALLAAEGAEPWLLRAERSERMALSEGLDGPPRLYHAAEPGEWAALVADLGALRLDHLHLHHFIGFPPELLTLPAALGLEWDVTLHDYAWFCPRVTMVGADGRYCRRAETGEADCAACLAAAGPHAAIPLDPAALPAWRAERLAVLAGARRLFVPDPDVAARVAALAPGLPAATVRPHPEPPRRIVPHLPVEGERIRVAVIGGISRDKGRDLLLACAEAAERDRLPLAFEVIGTLSEAGRARALPNLTVHGAYRQEELAGLLRRIRCQVAAFLSIWPETYCYTLSEALEAGLFPVVTDLGAPARRVRALGWGAVIAPDAPPEAINRLLLRSGLSQPLPESHLRIGRDYPSLLGDYYALSPLPAPV</sequence>
<proteinExistence type="predicted"/>
<dbReference type="Gene3D" id="3.40.50.2000">
    <property type="entry name" value="Glycogen Phosphorylase B"/>
    <property type="match status" value="1"/>
</dbReference>
<gene>
    <name evidence="3" type="ORF">ACFSNB_04215</name>
</gene>
<dbReference type="SUPFAM" id="SSF53756">
    <property type="entry name" value="UDP-Glycosyltransferase/glycogen phosphorylase"/>
    <property type="match status" value="1"/>
</dbReference>
<dbReference type="EMBL" id="JBHUIY010000005">
    <property type="protein sequence ID" value="MFD2233004.1"/>
    <property type="molecule type" value="Genomic_DNA"/>
</dbReference>
<protein>
    <submittedName>
        <fullName evidence="3">Glycosyltransferase</fullName>
        <ecNumber evidence="3">2.4.-.-</ecNumber>
    </submittedName>
</protein>
<dbReference type="InterPro" id="IPR001296">
    <property type="entry name" value="Glyco_trans_1"/>
</dbReference>
<accession>A0ABW5C6N7</accession>
<name>A0ABW5C6N7_9PROT</name>
<dbReference type="Gene3D" id="3.40.50.300">
    <property type="entry name" value="P-loop containing nucleotide triphosphate hydrolases"/>
    <property type="match status" value="1"/>
</dbReference>
<dbReference type="RefSeq" id="WP_377314787.1">
    <property type="nucleotide sequence ID" value="NZ_JBHUIY010000005.1"/>
</dbReference>
<evidence type="ECO:0000313" key="3">
    <source>
        <dbReference type="EMBL" id="MFD2233004.1"/>
    </source>
</evidence>
<feature type="domain" description="Glycosyl transferase family 1" evidence="2">
    <location>
        <begin position="1080"/>
        <end position="1215"/>
    </location>
</feature>
<comment type="caution">
    <text evidence="3">The sequence shown here is derived from an EMBL/GenBank/DDBJ whole genome shotgun (WGS) entry which is preliminary data.</text>
</comment>
<dbReference type="Pfam" id="PF00534">
    <property type="entry name" value="Glycos_transf_1"/>
    <property type="match status" value="1"/>
</dbReference>
<feature type="coiled-coil region" evidence="1">
    <location>
        <begin position="457"/>
        <end position="488"/>
    </location>
</feature>
<evidence type="ECO:0000313" key="4">
    <source>
        <dbReference type="Proteomes" id="UP001597296"/>
    </source>
</evidence>
<dbReference type="InterPro" id="IPR027417">
    <property type="entry name" value="P-loop_NTPase"/>
</dbReference>
<dbReference type="GO" id="GO:0016757">
    <property type="term" value="F:glycosyltransferase activity"/>
    <property type="evidence" value="ECO:0007669"/>
    <property type="project" value="UniProtKB-KW"/>
</dbReference>